<dbReference type="EMBL" id="JBBHLL010000076">
    <property type="protein sequence ID" value="KAK7819930.1"/>
    <property type="molecule type" value="Genomic_DNA"/>
</dbReference>
<sequence>MFSSSERPQMVSPVSKDTTEGLQKAAGASEVQAPGEQELLPAGQAQVHTEVGEYSGSVVEKGEHLLSGKMAPPVFGKRLIGICHHESSNQNSVVQMAKYQAPQRPEDTVMIQSEHSGAVDVLSTDLESADLLGDHRKVSPPLMAPPCIWTFAKVKEFKSKLGKEKNSRLVVKRGEVVTIRVPTHPEGKRVCWEFATDDYDIGFGVYFDWTPVTSTDITVQVSDSSEDEDEEEEEEEEIEEPVPVGDVERGSRSSLRGRYGEVMPVYRRDSHRDVQAGSHDYPGEGIYLLKFDNSYSLLRNKTLYFHIYYTS</sequence>
<evidence type="ECO:0000313" key="5">
    <source>
        <dbReference type="Proteomes" id="UP001488838"/>
    </source>
</evidence>
<organism evidence="4 5">
    <name type="scientific">Myodes glareolus</name>
    <name type="common">Bank vole</name>
    <name type="synonym">Clethrionomys glareolus</name>
    <dbReference type="NCBI Taxonomy" id="447135"/>
    <lineage>
        <taxon>Eukaryota</taxon>
        <taxon>Metazoa</taxon>
        <taxon>Chordata</taxon>
        <taxon>Craniata</taxon>
        <taxon>Vertebrata</taxon>
        <taxon>Euteleostomi</taxon>
        <taxon>Mammalia</taxon>
        <taxon>Eutheria</taxon>
        <taxon>Euarchontoglires</taxon>
        <taxon>Glires</taxon>
        <taxon>Rodentia</taxon>
        <taxon>Myomorpha</taxon>
        <taxon>Muroidea</taxon>
        <taxon>Cricetidae</taxon>
        <taxon>Arvicolinae</taxon>
        <taxon>Myodes</taxon>
    </lineage>
</organism>
<feature type="compositionally biased region" description="Acidic residues" evidence="2">
    <location>
        <begin position="224"/>
        <end position="240"/>
    </location>
</feature>
<dbReference type="Pfam" id="PF13897">
    <property type="entry name" value="GOLD_2"/>
    <property type="match status" value="1"/>
</dbReference>
<feature type="region of interest" description="Disordered" evidence="2">
    <location>
        <begin position="1"/>
        <end position="35"/>
    </location>
</feature>
<dbReference type="InterPro" id="IPR009038">
    <property type="entry name" value="GOLD_dom"/>
</dbReference>
<reference evidence="4 5" key="1">
    <citation type="journal article" date="2023" name="bioRxiv">
        <title>Conserved and derived expression patterns and positive selection on dental genes reveal complex evolutionary context of ever-growing rodent molars.</title>
        <authorList>
            <person name="Calamari Z.T."/>
            <person name="Song A."/>
            <person name="Cohen E."/>
            <person name="Akter M."/>
            <person name="Roy R.D."/>
            <person name="Hallikas O."/>
            <person name="Christensen M.M."/>
            <person name="Li P."/>
            <person name="Marangoni P."/>
            <person name="Jernvall J."/>
            <person name="Klein O.D."/>
        </authorList>
    </citation>
    <scope>NUCLEOTIDE SEQUENCE [LARGE SCALE GENOMIC DNA]</scope>
    <source>
        <strain evidence="4">V071</strain>
    </source>
</reference>
<proteinExistence type="predicted"/>
<dbReference type="InterPro" id="IPR036598">
    <property type="entry name" value="GOLD_dom_sf"/>
</dbReference>
<dbReference type="SUPFAM" id="SSF101576">
    <property type="entry name" value="Supernatant protein factor (SPF), C-terminal domain"/>
    <property type="match status" value="1"/>
</dbReference>
<feature type="region of interest" description="Disordered" evidence="2">
    <location>
        <begin position="219"/>
        <end position="253"/>
    </location>
</feature>
<dbReference type="Proteomes" id="UP001488838">
    <property type="component" value="Unassembled WGS sequence"/>
</dbReference>
<keyword evidence="5" id="KW-1185">Reference proteome</keyword>
<evidence type="ECO:0000259" key="3">
    <source>
        <dbReference type="PROSITE" id="PS50866"/>
    </source>
</evidence>
<feature type="domain" description="GOLD" evidence="3">
    <location>
        <begin position="145"/>
        <end position="309"/>
    </location>
</feature>
<keyword evidence="1" id="KW-0007">Acetylation</keyword>
<dbReference type="InterPro" id="IPR052269">
    <property type="entry name" value="Golgi-PI4KB_interaction"/>
</dbReference>
<protein>
    <recommendedName>
        <fullName evidence="3">GOLD domain-containing protein</fullName>
    </recommendedName>
</protein>
<dbReference type="AlphaFoldDB" id="A0AAW0IZQ6"/>
<dbReference type="PROSITE" id="PS50866">
    <property type="entry name" value="GOLD"/>
    <property type="match status" value="1"/>
</dbReference>
<evidence type="ECO:0000256" key="2">
    <source>
        <dbReference type="SAM" id="MobiDB-lite"/>
    </source>
</evidence>
<dbReference type="Gene3D" id="2.60.120.680">
    <property type="entry name" value="GOLD domain"/>
    <property type="match status" value="1"/>
</dbReference>
<name>A0AAW0IZQ6_MYOGA</name>
<comment type="caution">
    <text evidence="4">The sequence shown here is derived from an EMBL/GenBank/DDBJ whole genome shotgun (WGS) entry which is preliminary data.</text>
</comment>
<evidence type="ECO:0000313" key="4">
    <source>
        <dbReference type="EMBL" id="KAK7819930.1"/>
    </source>
</evidence>
<evidence type="ECO:0000256" key="1">
    <source>
        <dbReference type="ARBA" id="ARBA00022990"/>
    </source>
</evidence>
<accession>A0AAW0IZQ6</accession>
<dbReference type="PANTHER" id="PTHR22973:SF3">
    <property type="entry name" value="PROTEIN TMED8"/>
    <property type="match status" value="1"/>
</dbReference>
<gene>
    <name evidence="4" type="ORF">U0070_007622</name>
</gene>
<dbReference type="PANTHER" id="PTHR22973">
    <property type="entry name" value="LD35087P"/>
    <property type="match status" value="1"/>
</dbReference>